<keyword evidence="1" id="KW-0732">Signal</keyword>
<feature type="signal peptide" evidence="1">
    <location>
        <begin position="1"/>
        <end position="26"/>
    </location>
</feature>
<evidence type="ECO:0000313" key="2">
    <source>
        <dbReference type="EMBL" id="OWA53138.1"/>
    </source>
</evidence>
<feature type="chain" id="PRO_5040876999" description="SUEL-type lectin domain-containing protein" evidence="1">
    <location>
        <begin position="27"/>
        <end position="167"/>
    </location>
</feature>
<accession>A0A9X6NI76</accession>
<dbReference type="AlphaFoldDB" id="A0A9X6NI76"/>
<name>A0A9X6NI76_HYPEX</name>
<organism evidence="2 3">
    <name type="scientific">Hypsibius exemplaris</name>
    <name type="common">Freshwater tardigrade</name>
    <dbReference type="NCBI Taxonomy" id="2072580"/>
    <lineage>
        <taxon>Eukaryota</taxon>
        <taxon>Metazoa</taxon>
        <taxon>Ecdysozoa</taxon>
        <taxon>Tardigrada</taxon>
        <taxon>Eutardigrada</taxon>
        <taxon>Parachela</taxon>
        <taxon>Hypsibioidea</taxon>
        <taxon>Hypsibiidae</taxon>
        <taxon>Hypsibius</taxon>
    </lineage>
</organism>
<protein>
    <recommendedName>
        <fullName evidence="4">SUEL-type lectin domain-containing protein</fullName>
    </recommendedName>
</protein>
<gene>
    <name evidence="2" type="ORF">BV898_17573</name>
</gene>
<evidence type="ECO:0008006" key="4">
    <source>
        <dbReference type="Google" id="ProtNLM"/>
    </source>
</evidence>
<sequence>MLGDRFHVTTLWEVVVLSLLVDKTLATRPMQRLFDPTPFTVELRVDAAAATFGCHPSGRYNIRVNEAFYAEAFTATEDKCLAPEKPCLGVSLTKDIQRNCECAKSCTLDLSAFEPKQRQCAGLEDSTKMRLIVFYTCESITPDCKNHQDFLDKPASDTGKQAAVVAC</sequence>
<reference evidence="3" key="1">
    <citation type="submission" date="2017-01" db="EMBL/GenBank/DDBJ databases">
        <title>Comparative genomics of anhydrobiosis in the tardigrade Hypsibius dujardini.</title>
        <authorList>
            <person name="Yoshida Y."/>
            <person name="Koutsovoulos G."/>
            <person name="Laetsch D."/>
            <person name="Stevens L."/>
            <person name="Kumar S."/>
            <person name="Horikawa D."/>
            <person name="Ishino K."/>
            <person name="Komine S."/>
            <person name="Tomita M."/>
            <person name="Blaxter M."/>
            <person name="Arakawa K."/>
        </authorList>
    </citation>
    <scope>NUCLEOTIDE SEQUENCE [LARGE SCALE GENOMIC DNA]</scope>
    <source>
        <strain evidence="3">Z151</strain>
    </source>
</reference>
<comment type="caution">
    <text evidence="2">The sequence shown here is derived from an EMBL/GenBank/DDBJ whole genome shotgun (WGS) entry which is preliminary data.</text>
</comment>
<keyword evidence="3" id="KW-1185">Reference proteome</keyword>
<dbReference type="Proteomes" id="UP000192578">
    <property type="component" value="Unassembled WGS sequence"/>
</dbReference>
<evidence type="ECO:0000256" key="1">
    <source>
        <dbReference type="SAM" id="SignalP"/>
    </source>
</evidence>
<evidence type="ECO:0000313" key="3">
    <source>
        <dbReference type="Proteomes" id="UP000192578"/>
    </source>
</evidence>
<dbReference type="EMBL" id="MTYJ01000304">
    <property type="protein sequence ID" value="OWA53138.1"/>
    <property type="molecule type" value="Genomic_DNA"/>
</dbReference>
<proteinExistence type="predicted"/>